<evidence type="ECO:0000256" key="2">
    <source>
        <dbReference type="ARBA" id="ARBA00022741"/>
    </source>
</evidence>
<dbReference type="GO" id="GO:0051026">
    <property type="term" value="P:chiasma assembly"/>
    <property type="evidence" value="ECO:0007669"/>
    <property type="project" value="TreeGrafter"/>
</dbReference>
<dbReference type="Proteomes" id="UP001107558">
    <property type="component" value="Chromosome 3"/>
</dbReference>
<dbReference type="Pfam" id="PF00488">
    <property type="entry name" value="MutS_V"/>
    <property type="match status" value="1"/>
</dbReference>
<comment type="caution">
    <text evidence="6">The sequence shown here is derived from an EMBL/GenBank/DDBJ whole genome shotgun (WGS) entry which is preliminary data.</text>
</comment>
<name>A0A9J6BWH0_POLVA</name>
<dbReference type="SUPFAM" id="SSF48334">
    <property type="entry name" value="DNA repair protein MutS, domain III"/>
    <property type="match status" value="1"/>
</dbReference>
<dbReference type="PIRSF" id="PIRSF037677">
    <property type="entry name" value="DNA_mis_repair_Msh6"/>
    <property type="match status" value="1"/>
</dbReference>
<dbReference type="SMART" id="SM00534">
    <property type="entry name" value="MUTSac"/>
    <property type="match status" value="1"/>
</dbReference>
<dbReference type="AlphaFoldDB" id="A0A9J6BWH0"/>
<dbReference type="PANTHER" id="PTHR11361:SF20">
    <property type="entry name" value="MUTS PROTEIN HOMOLOG 5"/>
    <property type="match status" value="1"/>
</dbReference>
<organism evidence="6 7">
    <name type="scientific">Polypedilum vanderplanki</name>
    <name type="common">Sleeping chironomid midge</name>
    <dbReference type="NCBI Taxonomy" id="319348"/>
    <lineage>
        <taxon>Eukaryota</taxon>
        <taxon>Metazoa</taxon>
        <taxon>Ecdysozoa</taxon>
        <taxon>Arthropoda</taxon>
        <taxon>Hexapoda</taxon>
        <taxon>Insecta</taxon>
        <taxon>Pterygota</taxon>
        <taxon>Neoptera</taxon>
        <taxon>Endopterygota</taxon>
        <taxon>Diptera</taxon>
        <taxon>Nematocera</taxon>
        <taxon>Chironomoidea</taxon>
        <taxon>Chironomidae</taxon>
        <taxon>Chironominae</taxon>
        <taxon>Polypedilum</taxon>
        <taxon>Polypedilum</taxon>
    </lineage>
</organism>
<dbReference type="GO" id="GO:0140664">
    <property type="term" value="F:ATP-dependent DNA damage sensor activity"/>
    <property type="evidence" value="ECO:0007669"/>
    <property type="project" value="InterPro"/>
</dbReference>
<evidence type="ECO:0000313" key="7">
    <source>
        <dbReference type="Proteomes" id="UP001107558"/>
    </source>
</evidence>
<dbReference type="InterPro" id="IPR036187">
    <property type="entry name" value="DNA_mismatch_repair_MutS_sf"/>
</dbReference>
<reference evidence="6" key="1">
    <citation type="submission" date="2021-03" db="EMBL/GenBank/DDBJ databases">
        <title>Chromosome level genome of the anhydrobiotic midge Polypedilum vanderplanki.</title>
        <authorList>
            <person name="Yoshida Y."/>
            <person name="Kikawada T."/>
            <person name="Gusev O."/>
        </authorList>
    </citation>
    <scope>NUCLEOTIDE SEQUENCE</scope>
    <source>
        <strain evidence="6">NIAS01</strain>
        <tissue evidence="6">Whole body or cell culture</tissue>
    </source>
</reference>
<dbReference type="PANTHER" id="PTHR11361">
    <property type="entry name" value="DNA MISMATCH REPAIR PROTEIN MUTS FAMILY MEMBER"/>
    <property type="match status" value="1"/>
</dbReference>
<keyword evidence="2" id="KW-0547">Nucleotide-binding</keyword>
<keyword evidence="4" id="KW-0238">DNA-binding</keyword>
<feature type="domain" description="DNA mismatch repair proteins mutS family" evidence="5">
    <location>
        <begin position="663"/>
        <end position="679"/>
    </location>
</feature>
<dbReference type="InterPro" id="IPR045076">
    <property type="entry name" value="MutS"/>
</dbReference>
<sequence length="821" mass="94115">MNLNPENLEENVEDQEIILSLCWDSGYLAAVYYNLSTLELFILNELADIRPQYDYLRTLFRQTEPSYLIASGSNIFLKDLIQFLNIEGSDSESEILKIIEKFMVKKSKTSNANASNLTFYTFDIKSKQKLEDMRNKIYNLELPGLPSNASDADKLIFMDSALPMKQDLFVISLANLLRYLSENHMKWKNVFLNLEVNPIITNVLLSHLDSQVLLDDMTFNSLNIFTNIYHPSSFKIQVRKDGLSLFNLLNQCSSANGSQELKNILKQPTCDINEINMRLSTVEWCMKRENADNVVKIKHFLSGFININSCFQRIIKSHGKTIDWKSFKRTCYSAFSICELCASLPNNSIQDTILKLLAEYCKEGQTVNGVLFALDKIVDIEAIEEKKRFMVKKGIDPILDQKIEALTDFTENISEIDPDETIVALNDSTSAFQYVYYPEIGFAIGTTLKNDQLNTSLMLENNIEMLMQTDTAIFFKTPNCVKMNEEYKERFTEIIAHEMKIFNKLIIYIHENFAELVEIAKMCAKLDCLIAFANVSVKQNYTKPLLAQDTRTIEIINGRHPLVEQIKEFIPSTTIINNKNKQFIYIIRAPNSSGKSIYVKQVALIAYLTHIGCFVPCESCNISVLHSIYTRIYTPESISGNESAFMSDIQQMSKVVMNSTNRSLILIDEFGKGTNYKDGICLLTATLEHFIERGSELTPFVFVTTHYAQVYDLLKSKKLTCLKTIATMKNSSNIFQSTFKLIDGSNNQISTEFPESHAIFTNIFSQQERDEDLKKFKESYITSIKAFVLVMARMMLKKHTVTREFIHDLYTKVDIENFLTL</sequence>
<proteinExistence type="inferred from homology"/>
<evidence type="ECO:0000256" key="4">
    <source>
        <dbReference type="ARBA" id="ARBA00023125"/>
    </source>
</evidence>
<gene>
    <name evidence="6" type="ORF">PVAND_004061</name>
</gene>
<dbReference type="PROSITE" id="PS00486">
    <property type="entry name" value="DNA_MISMATCH_REPAIR_2"/>
    <property type="match status" value="1"/>
</dbReference>
<dbReference type="Gene3D" id="3.40.50.300">
    <property type="entry name" value="P-loop containing nucleotide triphosphate hydrolases"/>
    <property type="match status" value="1"/>
</dbReference>
<dbReference type="EMBL" id="JADBJN010000003">
    <property type="protein sequence ID" value="KAG5674074.1"/>
    <property type="molecule type" value="Genomic_DNA"/>
</dbReference>
<evidence type="ECO:0000256" key="1">
    <source>
        <dbReference type="ARBA" id="ARBA00006271"/>
    </source>
</evidence>
<dbReference type="InterPro" id="IPR000432">
    <property type="entry name" value="DNA_mismatch_repair_MutS_C"/>
</dbReference>
<keyword evidence="7" id="KW-1185">Reference proteome</keyword>
<dbReference type="InterPro" id="IPR017261">
    <property type="entry name" value="DNA_mismatch_repair_MutS/MSH"/>
</dbReference>
<evidence type="ECO:0000256" key="3">
    <source>
        <dbReference type="ARBA" id="ARBA00022840"/>
    </source>
</evidence>
<dbReference type="GO" id="GO:0006298">
    <property type="term" value="P:mismatch repair"/>
    <property type="evidence" value="ECO:0007669"/>
    <property type="project" value="InterPro"/>
</dbReference>
<dbReference type="GO" id="GO:0005524">
    <property type="term" value="F:ATP binding"/>
    <property type="evidence" value="ECO:0007669"/>
    <property type="project" value="UniProtKB-KW"/>
</dbReference>
<dbReference type="InterPro" id="IPR027417">
    <property type="entry name" value="P-loop_NTPase"/>
</dbReference>
<dbReference type="GO" id="GO:0030983">
    <property type="term" value="F:mismatched DNA binding"/>
    <property type="evidence" value="ECO:0007669"/>
    <property type="project" value="InterPro"/>
</dbReference>
<evidence type="ECO:0000259" key="5">
    <source>
        <dbReference type="PROSITE" id="PS00486"/>
    </source>
</evidence>
<dbReference type="Pfam" id="PF05192">
    <property type="entry name" value="MutS_III"/>
    <property type="match status" value="1"/>
</dbReference>
<dbReference type="GO" id="GO:0005634">
    <property type="term" value="C:nucleus"/>
    <property type="evidence" value="ECO:0007669"/>
    <property type="project" value="TreeGrafter"/>
</dbReference>
<accession>A0A9J6BWH0</accession>
<dbReference type="SMART" id="SM00533">
    <property type="entry name" value="MUTSd"/>
    <property type="match status" value="1"/>
</dbReference>
<dbReference type="InterPro" id="IPR007696">
    <property type="entry name" value="DNA_mismatch_repair_MutS_core"/>
</dbReference>
<keyword evidence="3" id="KW-0067">ATP-binding</keyword>
<dbReference type="SUPFAM" id="SSF52540">
    <property type="entry name" value="P-loop containing nucleoside triphosphate hydrolases"/>
    <property type="match status" value="1"/>
</dbReference>
<evidence type="ECO:0000313" key="6">
    <source>
        <dbReference type="EMBL" id="KAG5674074.1"/>
    </source>
</evidence>
<comment type="similarity">
    <text evidence="1">Belongs to the DNA mismatch repair MutS family.</text>
</comment>
<dbReference type="OrthoDB" id="29596at2759"/>
<dbReference type="Gene3D" id="1.10.1420.10">
    <property type="match status" value="2"/>
</dbReference>
<protein>
    <recommendedName>
        <fullName evidence="5">DNA mismatch repair proteins mutS family domain-containing protein</fullName>
    </recommendedName>
</protein>